<dbReference type="Proteomes" id="UP000789702">
    <property type="component" value="Unassembled WGS sequence"/>
</dbReference>
<dbReference type="EMBL" id="CAJVPU010003445">
    <property type="protein sequence ID" value="CAG8518129.1"/>
    <property type="molecule type" value="Genomic_DNA"/>
</dbReference>
<evidence type="ECO:0000313" key="2">
    <source>
        <dbReference type="Proteomes" id="UP000789702"/>
    </source>
</evidence>
<proteinExistence type="predicted"/>
<gene>
    <name evidence="1" type="ORF">DHETER_LOCUS3780</name>
</gene>
<feature type="non-terminal residue" evidence="1">
    <location>
        <position position="54"/>
    </location>
</feature>
<reference evidence="1" key="1">
    <citation type="submission" date="2021-06" db="EMBL/GenBank/DDBJ databases">
        <authorList>
            <person name="Kallberg Y."/>
            <person name="Tangrot J."/>
            <person name="Rosling A."/>
        </authorList>
    </citation>
    <scope>NUCLEOTIDE SEQUENCE</scope>
    <source>
        <strain evidence="1">IL203A</strain>
    </source>
</reference>
<protein>
    <submittedName>
        <fullName evidence="1">6051_t:CDS:1</fullName>
    </submittedName>
</protein>
<evidence type="ECO:0000313" key="1">
    <source>
        <dbReference type="EMBL" id="CAG8518129.1"/>
    </source>
</evidence>
<sequence>MPSSSNSKYENTTSTPLEISQHFLNRFAKLSTEMCSSSYPTISSVYPMYNYLID</sequence>
<name>A0ACA9LA87_9GLOM</name>
<comment type="caution">
    <text evidence="1">The sequence shown here is derived from an EMBL/GenBank/DDBJ whole genome shotgun (WGS) entry which is preliminary data.</text>
</comment>
<accession>A0ACA9LA87</accession>
<organism evidence="1 2">
    <name type="scientific">Dentiscutata heterogama</name>
    <dbReference type="NCBI Taxonomy" id="1316150"/>
    <lineage>
        <taxon>Eukaryota</taxon>
        <taxon>Fungi</taxon>
        <taxon>Fungi incertae sedis</taxon>
        <taxon>Mucoromycota</taxon>
        <taxon>Glomeromycotina</taxon>
        <taxon>Glomeromycetes</taxon>
        <taxon>Diversisporales</taxon>
        <taxon>Gigasporaceae</taxon>
        <taxon>Dentiscutata</taxon>
    </lineage>
</organism>
<keyword evidence="2" id="KW-1185">Reference proteome</keyword>